<proteinExistence type="predicted"/>
<accession>A0A4Z0RSJ9</accession>
<keyword evidence="2" id="KW-0472">Membrane</keyword>
<reference evidence="4" key="1">
    <citation type="submission" date="2020-02" db="EMBL/GenBank/DDBJ databases">
        <authorList>
            <person name="Fontana A."/>
            <person name="Patrone V."/>
            <person name="Morelli L."/>
        </authorList>
    </citation>
    <scope>NUCLEOTIDE SEQUENCE</scope>
    <source>
        <strain evidence="3">CCUG 30943</strain>
        <strain evidence="4">CCUG 43002</strain>
    </source>
</reference>
<evidence type="ECO:0008006" key="6">
    <source>
        <dbReference type="Google" id="ProtNLM"/>
    </source>
</evidence>
<name>A0A4Z0RSJ9_WEICO</name>
<gene>
    <name evidence="4" type="ORF">HAU20_02470</name>
    <name evidence="3" type="ORF">HAU43_09355</name>
</gene>
<sequence length="541" mass="59893">MADNNETASAHVEDSFEDIDLDSMSESLAADLENAFENVELLKEDRDKIGDPDALTKVIGDEVLKQFSNQLGFSLTDESLVEKYDREHPNEGMMDYASSGTGDKARKDKRYKDMNAQNKAEKEAGKLVDAYTGKKFKQSDVQNLDHVVPIKEIYDKEIGDLRRKQANASIVDLANNKENLKPTNESLNKAKGANSNKDIVDNRDKFEDKWSKRHDKEIEKIEKSNEAPADKNAQKRKQDKRYEDKTSADDKLLMDADKKARQAIDSQKKWGAAKNIGVKAGVDALKQMAIQGLMDLLKRIMGGLVKFFKSKEKSFKVFLADMKEAIKGFLSNILSLVQNGASSFLGTVLNEIFGPIIGIFKKMASFIKQGISSVIDAIKYLANPDNKNKPFSEKVAQVGKILIAAITGGAAIALGGVFEGALMNVPIFAFEIPLIGTLANVVGVFLSSLLSGVIGAILINLIDKWIAKRQQTEIGTEVVVSQNEILKTQNKQSAVEQALTDRTKSESMRALMSRLWTGFFGTARCRYPEKFSKPGFQPKMA</sequence>
<keyword evidence="2" id="KW-0812">Transmembrane</keyword>
<evidence type="ECO:0000256" key="2">
    <source>
        <dbReference type="SAM" id="Phobius"/>
    </source>
</evidence>
<feature type="compositionally biased region" description="Polar residues" evidence="1">
    <location>
        <begin position="181"/>
        <end position="197"/>
    </location>
</feature>
<evidence type="ECO:0000313" key="4">
    <source>
        <dbReference type="EMBL" id="MBJ7638253.1"/>
    </source>
</evidence>
<evidence type="ECO:0000313" key="3">
    <source>
        <dbReference type="EMBL" id="MBJ7633285.1"/>
    </source>
</evidence>
<reference evidence="4 5" key="2">
    <citation type="journal article" date="2021" name="Int. J. Food Microbiol.">
        <title>Safety demonstration of a microbial species for use in the food chain: Weissella confusa.</title>
        <authorList>
            <person name="Bourdichon F."/>
            <person name="Patrone V."/>
            <person name="Fontana A."/>
            <person name="Milani G."/>
            <person name="Morelli L."/>
        </authorList>
    </citation>
    <scope>NUCLEOTIDE SEQUENCE [LARGE SCALE GENOMIC DNA]</scope>
    <source>
        <strain evidence="3">CCUG 30943</strain>
        <strain evidence="4 5">CCUG 43002</strain>
    </source>
</reference>
<dbReference type="EMBL" id="JAAOCP010000003">
    <property type="protein sequence ID" value="MBJ7638253.1"/>
    <property type="molecule type" value="Genomic_DNA"/>
</dbReference>
<comment type="caution">
    <text evidence="4">The sequence shown here is derived from an EMBL/GenBank/DDBJ whole genome shotgun (WGS) entry which is preliminary data.</text>
</comment>
<feature type="region of interest" description="Disordered" evidence="1">
    <location>
        <begin position="86"/>
        <end position="108"/>
    </location>
</feature>
<evidence type="ECO:0000313" key="5">
    <source>
        <dbReference type="Proteomes" id="UP000728106"/>
    </source>
</evidence>
<dbReference type="AlphaFoldDB" id="A0A4Z0RSJ9"/>
<feature type="region of interest" description="Disordered" evidence="1">
    <location>
        <begin position="181"/>
        <end position="248"/>
    </location>
</feature>
<keyword evidence="2" id="KW-1133">Transmembrane helix</keyword>
<dbReference type="Proteomes" id="UP000728106">
    <property type="component" value="Unassembled WGS sequence"/>
</dbReference>
<feature type="transmembrane region" description="Helical" evidence="2">
    <location>
        <begin position="398"/>
        <end position="418"/>
    </location>
</feature>
<dbReference type="EMBL" id="JAAOCX010000013">
    <property type="protein sequence ID" value="MBJ7633285.1"/>
    <property type="molecule type" value="Genomic_DNA"/>
</dbReference>
<dbReference type="Proteomes" id="UP000808038">
    <property type="component" value="Unassembled WGS sequence"/>
</dbReference>
<dbReference type="RefSeq" id="WP_135411077.1">
    <property type="nucleotide sequence ID" value="NZ_JAAOCP010000003.1"/>
</dbReference>
<feature type="compositionally biased region" description="Basic and acidic residues" evidence="1">
    <location>
        <begin position="198"/>
        <end position="233"/>
    </location>
</feature>
<evidence type="ECO:0000256" key="1">
    <source>
        <dbReference type="SAM" id="MobiDB-lite"/>
    </source>
</evidence>
<protein>
    <recommendedName>
        <fullName evidence="6">Cation diffusion facilitator family transporter</fullName>
    </recommendedName>
</protein>
<organism evidence="4 5">
    <name type="scientific">Weissella confusa</name>
    <name type="common">Lactobacillus confusus</name>
    <dbReference type="NCBI Taxonomy" id="1583"/>
    <lineage>
        <taxon>Bacteria</taxon>
        <taxon>Bacillati</taxon>
        <taxon>Bacillota</taxon>
        <taxon>Bacilli</taxon>
        <taxon>Lactobacillales</taxon>
        <taxon>Lactobacillaceae</taxon>
        <taxon>Weissella</taxon>
    </lineage>
</organism>
<keyword evidence="5" id="KW-1185">Reference proteome</keyword>
<feature type="transmembrane region" description="Helical" evidence="2">
    <location>
        <begin position="438"/>
        <end position="462"/>
    </location>
</feature>